<dbReference type="RefSeq" id="WP_044300091.1">
    <property type="nucleotide sequence ID" value="NZ_CAEUHN010000012.1"/>
</dbReference>
<reference evidence="2" key="1">
    <citation type="book" date="2014" name="THE 24TH EUROPEAN CONGRESS OF CLINICAL MICROBIOLOGY AND INFECTIOUS DISEASES" publisher="ECCMID 2014" city="Barcelona, Spain">
        <title>Identification of resistance genes in three multidrug-resistant Bacteroides fragilis isolates by whole genome sequencing.</title>
        <editorList>
            <person name="Unknown"/>
            <person name="A."/>
        </editorList>
        <authorList>
            <person name="Sydenham T.V."/>
            <person name="Hasman H."/>
            <person name="Wang M."/>
            <person name="Soki J."/>
            <person name="Nagy E."/>
            <person name="Justesen U.S."/>
        </authorList>
    </citation>
    <scope>NUCLEOTIDE SEQUENCE</scope>
    <source>
        <strain evidence="2">DCMOUH0018B</strain>
    </source>
</reference>
<comment type="caution">
    <text evidence="2">The sequence shown here is derived from an EMBL/GenBank/DDBJ whole genome shotgun (WGS) entry which is preliminary data.</text>
</comment>
<gene>
    <name evidence="2" type="ORF">EE52_0207530</name>
</gene>
<accession>A0A0I9SAV9</accession>
<organism evidence="2">
    <name type="scientific">Bacteroides fragilis</name>
    <dbReference type="NCBI Taxonomy" id="817"/>
    <lineage>
        <taxon>Bacteria</taxon>
        <taxon>Pseudomonadati</taxon>
        <taxon>Bacteroidota</taxon>
        <taxon>Bacteroidia</taxon>
        <taxon>Bacteroidales</taxon>
        <taxon>Bacteroidaceae</taxon>
        <taxon>Bacteroides</taxon>
    </lineage>
</organism>
<reference evidence="2" key="2">
    <citation type="submission" date="2014-07" db="EMBL/GenBank/DDBJ databases">
        <title>Genetics and epidemiology of antimicrobial resistance in B. fragilis group.</title>
        <authorList>
            <person name="Sydenham T.V."/>
            <person name="Hasman H."/>
            <person name="Kemp M."/>
            <person name="Justesen U.S."/>
        </authorList>
    </citation>
    <scope>NUCLEOTIDE SEQUENCE [LARGE SCALE GENOMIC DNA]</scope>
    <source>
        <strain evidence="2">DCMOUH0018B</strain>
    </source>
</reference>
<dbReference type="PANTHER" id="PTHR30024:SF42">
    <property type="entry name" value="ALIPHATIC SULFONATES-BINDING PROTEIN-RELATED"/>
    <property type="match status" value="1"/>
</dbReference>
<dbReference type="InterPro" id="IPR015168">
    <property type="entry name" value="SsuA/THI5"/>
</dbReference>
<dbReference type="PANTHER" id="PTHR30024">
    <property type="entry name" value="ALIPHATIC SULFONATES-BINDING PROTEIN-RELATED"/>
    <property type="match status" value="1"/>
</dbReference>
<dbReference type="PATRIC" id="fig|817.53.peg.1557"/>
<feature type="domain" description="SsuA/THI5-like" evidence="1">
    <location>
        <begin position="67"/>
        <end position="268"/>
    </location>
</feature>
<protein>
    <submittedName>
        <fullName evidence="2">Thiamine biosynthesis protein</fullName>
    </submittedName>
</protein>
<dbReference type="SUPFAM" id="SSF53850">
    <property type="entry name" value="Periplasmic binding protein-like II"/>
    <property type="match status" value="1"/>
</dbReference>
<proteinExistence type="predicted"/>
<sequence length="339" mass="37566">MNHYKTEKAAPHGVAFFKRKKSRVKPFFSIILLLLLSACADKKEGHTLSSELQPLTFGLMPSFDGLPHLIAARYGVYDSLDIKVNFITYASATDRDAAFLSGKLDGMLTDYPCAALLQTKGARLRLVMENDGCLSLITSKKYDVRNPEDLKGKNIAISCNTLIEYATDEVMKQARLTPGEANKPEINNIFLRLMMLENGQITASFLPGPATAIAVNDGHTVLLNTIQMGIHSAGTAFTEETIKEKNEEIRRFITGYNLGVKYLQTYPRDKWGEILTQEFGLPETVAAQVDLPDYRPAMCPSSHDIKKAIAWLKNKGAIPGNYQGENLVDTTFIPGQFKP</sequence>
<dbReference type="Pfam" id="PF09084">
    <property type="entry name" value="NMT1"/>
    <property type="match status" value="1"/>
</dbReference>
<dbReference type="AlphaFoldDB" id="A0A0I9SAV9"/>
<dbReference type="EMBL" id="JMZZ02000103">
    <property type="protein sequence ID" value="KFX75295.1"/>
    <property type="molecule type" value="Genomic_DNA"/>
</dbReference>
<name>A0A0I9SAV9_BACFG</name>
<evidence type="ECO:0000259" key="1">
    <source>
        <dbReference type="Pfam" id="PF09084"/>
    </source>
</evidence>
<dbReference type="Gene3D" id="3.40.190.10">
    <property type="entry name" value="Periplasmic binding protein-like II"/>
    <property type="match status" value="2"/>
</dbReference>
<evidence type="ECO:0000313" key="2">
    <source>
        <dbReference type="EMBL" id="KFX75295.1"/>
    </source>
</evidence>